<comment type="caution">
    <text evidence="2">The sequence shown here is derived from an EMBL/GenBank/DDBJ whole genome shotgun (WGS) entry which is preliminary data.</text>
</comment>
<protein>
    <submittedName>
        <fullName evidence="2">Uncharacterized protein</fullName>
    </submittedName>
</protein>
<organism evidence="2 3">
    <name type="scientific">Daphnia magna</name>
    <dbReference type="NCBI Taxonomy" id="35525"/>
    <lineage>
        <taxon>Eukaryota</taxon>
        <taxon>Metazoa</taxon>
        <taxon>Ecdysozoa</taxon>
        <taxon>Arthropoda</taxon>
        <taxon>Crustacea</taxon>
        <taxon>Branchiopoda</taxon>
        <taxon>Diplostraca</taxon>
        <taxon>Cladocera</taxon>
        <taxon>Anomopoda</taxon>
        <taxon>Daphniidae</taxon>
        <taxon>Daphnia</taxon>
    </lineage>
</organism>
<dbReference type="Proteomes" id="UP000076858">
    <property type="component" value="Unassembled WGS sequence"/>
</dbReference>
<evidence type="ECO:0000256" key="1">
    <source>
        <dbReference type="SAM" id="MobiDB-lite"/>
    </source>
</evidence>
<evidence type="ECO:0000313" key="2">
    <source>
        <dbReference type="EMBL" id="KZS10497.1"/>
    </source>
</evidence>
<sequence length="79" mass="8945">MGNNLGGNCSKREGALVKGGKSPHAHPRMRKCITYVRKIIEQEGNKNCDANAKSSLLLSQLLNFSKEKSRLRYNQWTIR</sequence>
<name>A0A164TIZ9_9CRUS</name>
<feature type="region of interest" description="Disordered" evidence="1">
    <location>
        <begin position="1"/>
        <end position="26"/>
    </location>
</feature>
<accession>A0A164TIZ9</accession>
<keyword evidence="3" id="KW-1185">Reference proteome</keyword>
<reference evidence="2 3" key="1">
    <citation type="submission" date="2016-03" db="EMBL/GenBank/DDBJ databases">
        <title>EvidentialGene: Evidence-directed Construction of Genes on Genomes.</title>
        <authorList>
            <person name="Gilbert D.G."/>
            <person name="Choi J.-H."/>
            <person name="Mockaitis K."/>
            <person name="Colbourne J."/>
            <person name="Pfrender M."/>
        </authorList>
    </citation>
    <scope>NUCLEOTIDE SEQUENCE [LARGE SCALE GENOMIC DNA]</scope>
    <source>
        <strain evidence="2 3">Xinb3</strain>
        <tissue evidence="2">Complete organism</tissue>
    </source>
</reference>
<evidence type="ECO:0000313" key="3">
    <source>
        <dbReference type="Proteomes" id="UP000076858"/>
    </source>
</evidence>
<gene>
    <name evidence="2" type="ORF">APZ42_025031</name>
</gene>
<proteinExistence type="predicted"/>
<dbReference type="AlphaFoldDB" id="A0A164TIZ9"/>
<dbReference type="EMBL" id="LRGB01001789">
    <property type="protein sequence ID" value="KZS10497.1"/>
    <property type="molecule type" value="Genomic_DNA"/>
</dbReference>